<evidence type="ECO:0000256" key="1">
    <source>
        <dbReference type="ARBA" id="ARBA00006987"/>
    </source>
</evidence>
<keyword evidence="2" id="KW-0732">Signal</keyword>
<proteinExistence type="inferred from homology"/>
<dbReference type="AlphaFoldDB" id="A0A1I4BAP8"/>
<dbReference type="PANTHER" id="PTHR42928:SF5">
    <property type="entry name" value="BLR1237 PROTEIN"/>
    <property type="match status" value="1"/>
</dbReference>
<sequence>MRFPRRNLLLGAPALLWRPAAAQDGFPNRPIRIVVPFTPGGITDILARAMAEMRALANTAATRSPLLPAVPTIRESGFDCVMEGWNAIFAPLGTPEAVVAQLNATIRGIIARPAIQARLLELGVAPRANAPGEMAALLRDDIALWNGVIDRAGIERQ</sequence>
<dbReference type="PANTHER" id="PTHR42928">
    <property type="entry name" value="TRICARBOXYLATE-BINDING PROTEIN"/>
    <property type="match status" value="1"/>
</dbReference>
<evidence type="ECO:0000313" key="4">
    <source>
        <dbReference type="Proteomes" id="UP000199473"/>
    </source>
</evidence>
<reference evidence="3 4" key="1">
    <citation type="submission" date="2016-10" db="EMBL/GenBank/DDBJ databases">
        <authorList>
            <person name="de Groot N.N."/>
        </authorList>
    </citation>
    <scope>NUCLEOTIDE SEQUENCE [LARGE SCALE GENOMIC DNA]</scope>
    <source>
        <strain evidence="3 4">DSM 19981</strain>
    </source>
</reference>
<dbReference type="Gene3D" id="3.40.190.150">
    <property type="entry name" value="Bordetella uptake gene, domain 1"/>
    <property type="match status" value="2"/>
</dbReference>
<organism evidence="3 4">
    <name type="scientific">Falsiroseomonas stagni DSM 19981</name>
    <dbReference type="NCBI Taxonomy" id="1123062"/>
    <lineage>
        <taxon>Bacteria</taxon>
        <taxon>Pseudomonadati</taxon>
        <taxon>Pseudomonadota</taxon>
        <taxon>Alphaproteobacteria</taxon>
        <taxon>Acetobacterales</taxon>
        <taxon>Roseomonadaceae</taxon>
        <taxon>Falsiroseomonas</taxon>
    </lineage>
</organism>
<accession>A0A1I4BAP8</accession>
<dbReference type="STRING" id="1123062.SAMN02745775_10571"/>
<dbReference type="Pfam" id="PF03401">
    <property type="entry name" value="TctC"/>
    <property type="match status" value="1"/>
</dbReference>
<evidence type="ECO:0000313" key="3">
    <source>
        <dbReference type="EMBL" id="SFK65046.1"/>
    </source>
</evidence>
<name>A0A1I4BAP8_9PROT</name>
<dbReference type="Gene3D" id="3.40.190.10">
    <property type="entry name" value="Periplasmic binding protein-like II"/>
    <property type="match status" value="1"/>
</dbReference>
<keyword evidence="4" id="KW-1185">Reference proteome</keyword>
<protein>
    <submittedName>
        <fullName evidence="3">Tripartite tricarboxylate transporter family receptor</fullName>
    </submittedName>
</protein>
<dbReference type="RefSeq" id="WP_092960609.1">
    <property type="nucleotide sequence ID" value="NZ_FOSQ01000005.1"/>
</dbReference>
<comment type="similarity">
    <text evidence="1">Belongs to the UPF0065 (bug) family.</text>
</comment>
<evidence type="ECO:0000256" key="2">
    <source>
        <dbReference type="SAM" id="SignalP"/>
    </source>
</evidence>
<dbReference type="EMBL" id="FOSQ01000005">
    <property type="protein sequence ID" value="SFK65046.1"/>
    <property type="molecule type" value="Genomic_DNA"/>
</dbReference>
<feature type="signal peptide" evidence="2">
    <location>
        <begin position="1"/>
        <end position="22"/>
    </location>
</feature>
<dbReference type="InterPro" id="IPR042100">
    <property type="entry name" value="Bug_dom1"/>
</dbReference>
<feature type="chain" id="PRO_5011693422" evidence="2">
    <location>
        <begin position="23"/>
        <end position="157"/>
    </location>
</feature>
<dbReference type="InterPro" id="IPR005064">
    <property type="entry name" value="BUG"/>
</dbReference>
<dbReference type="OrthoDB" id="9780943at2"/>
<keyword evidence="3" id="KW-0675">Receptor</keyword>
<dbReference type="Proteomes" id="UP000199473">
    <property type="component" value="Unassembled WGS sequence"/>
</dbReference>
<gene>
    <name evidence="3" type="ORF">SAMN02745775_10571</name>
</gene>